<evidence type="ECO:0000313" key="2">
    <source>
        <dbReference type="Proteomes" id="UP000001075"/>
    </source>
</evidence>
<dbReference type="AlphaFoldDB" id="G3HKH4"/>
<evidence type="ECO:0000313" key="1">
    <source>
        <dbReference type="EMBL" id="EGW04053.1"/>
    </source>
</evidence>
<dbReference type="Proteomes" id="UP000001075">
    <property type="component" value="Unassembled WGS sequence"/>
</dbReference>
<accession>G3HKH4</accession>
<reference evidence="2" key="1">
    <citation type="journal article" date="2011" name="Nat. Biotechnol.">
        <title>The genomic sequence of the Chinese hamster ovary (CHO)-K1 cell line.</title>
        <authorList>
            <person name="Xu X."/>
            <person name="Nagarajan H."/>
            <person name="Lewis N.E."/>
            <person name="Pan S."/>
            <person name="Cai Z."/>
            <person name="Liu X."/>
            <person name="Chen W."/>
            <person name="Xie M."/>
            <person name="Wang W."/>
            <person name="Hammond S."/>
            <person name="Andersen M.R."/>
            <person name="Neff N."/>
            <person name="Passarelli B."/>
            <person name="Koh W."/>
            <person name="Fan H.C."/>
            <person name="Wang J."/>
            <person name="Gui Y."/>
            <person name="Lee K.H."/>
            <person name="Betenbaugh M.J."/>
            <person name="Quake S.R."/>
            <person name="Famili I."/>
            <person name="Palsson B.O."/>
            <person name="Wang J."/>
        </authorList>
    </citation>
    <scope>NUCLEOTIDE SEQUENCE [LARGE SCALE GENOMIC DNA]</scope>
    <source>
        <strain evidence="2">CHO K1 cell line</strain>
    </source>
</reference>
<protein>
    <submittedName>
        <fullName evidence="1">Uncharacterized protein</fullName>
    </submittedName>
</protein>
<proteinExistence type="predicted"/>
<dbReference type="InParanoid" id="G3HKH4"/>
<gene>
    <name evidence="1" type="ORF">I79_011200</name>
</gene>
<organism evidence="1 2">
    <name type="scientific">Cricetulus griseus</name>
    <name type="common">Chinese hamster</name>
    <name type="synonym">Cricetulus barabensis griseus</name>
    <dbReference type="NCBI Taxonomy" id="10029"/>
    <lineage>
        <taxon>Eukaryota</taxon>
        <taxon>Metazoa</taxon>
        <taxon>Chordata</taxon>
        <taxon>Craniata</taxon>
        <taxon>Vertebrata</taxon>
        <taxon>Euteleostomi</taxon>
        <taxon>Mammalia</taxon>
        <taxon>Eutheria</taxon>
        <taxon>Euarchontoglires</taxon>
        <taxon>Glires</taxon>
        <taxon>Rodentia</taxon>
        <taxon>Myomorpha</taxon>
        <taxon>Muroidea</taxon>
        <taxon>Cricetidae</taxon>
        <taxon>Cricetinae</taxon>
        <taxon>Cricetulus</taxon>
    </lineage>
</organism>
<sequence>MEECFSLTCSVLNLASFLRKTHCKHGQCLLVPTITGKFTHPVSETSFCSY</sequence>
<name>G3HKH4_CRIGR</name>
<dbReference type="EMBL" id="JH000460">
    <property type="protein sequence ID" value="EGW04053.1"/>
    <property type="molecule type" value="Genomic_DNA"/>
</dbReference>